<dbReference type="Pfam" id="PF02368">
    <property type="entry name" value="Big_2"/>
    <property type="match status" value="1"/>
</dbReference>
<dbReference type="PROSITE" id="PS51257">
    <property type="entry name" value="PROKAR_LIPOPROTEIN"/>
    <property type="match status" value="1"/>
</dbReference>
<protein>
    <submittedName>
        <fullName evidence="7">Choice-of-anchor A family protein</fullName>
    </submittedName>
</protein>
<evidence type="ECO:0000256" key="3">
    <source>
        <dbReference type="ARBA" id="ARBA00022729"/>
    </source>
</evidence>
<comment type="similarity">
    <text evidence="1">Belongs to the serine-aspartate repeat-containing protein (SDr) family.</text>
</comment>
<organism evidence="7 8">
    <name type="scientific">Bifidobacterium pseudolongum</name>
    <dbReference type="NCBI Taxonomy" id="1694"/>
    <lineage>
        <taxon>Bacteria</taxon>
        <taxon>Bacillati</taxon>
        <taxon>Actinomycetota</taxon>
        <taxon>Actinomycetes</taxon>
        <taxon>Bifidobacteriales</taxon>
        <taxon>Bifidobacteriaceae</taxon>
        <taxon>Bifidobacterium</taxon>
    </lineage>
</organism>
<dbReference type="EMBL" id="QRZV01000007">
    <property type="protein sequence ID" value="RGW07671.1"/>
    <property type="molecule type" value="Genomic_DNA"/>
</dbReference>
<dbReference type="SMART" id="SM00635">
    <property type="entry name" value="BID_2"/>
    <property type="match status" value="2"/>
</dbReference>
<evidence type="ECO:0000256" key="5">
    <source>
        <dbReference type="SAM" id="Phobius"/>
    </source>
</evidence>
<keyword evidence="5" id="KW-0472">Membrane</keyword>
<evidence type="ECO:0000313" key="7">
    <source>
        <dbReference type="EMBL" id="RGW07671.1"/>
    </source>
</evidence>
<accession>A0A395XGB2</accession>
<name>A0A395XGB2_9BIFI</name>
<feature type="domain" description="BIG2" evidence="6">
    <location>
        <begin position="763"/>
        <end position="847"/>
    </location>
</feature>
<feature type="compositionally biased region" description="Polar residues" evidence="4">
    <location>
        <begin position="295"/>
        <end position="312"/>
    </location>
</feature>
<dbReference type="PANTHER" id="PTHR36108">
    <property type="entry name" value="COLOSSIN-B-RELATED"/>
    <property type="match status" value="1"/>
</dbReference>
<dbReference type="InterPro" id="IPR041033">
    <property type="entry name" value="SpaA_PFL_dom_1"/>
</dbReference>
<keyword evidence="5" id="KW-1133">Transmembrane helix</keyword>
<feature type="domain" description="BIG2" evidence="6">
    <location>
        <begin position="867"/>
        <end position="942"/>
    </location>
</feature>
<sequence>MNAPRTRQIAILLAKTVTALLPALALVLACIVPWAMPVAHADSSLPDTGATCRPSTGAIGDLDPDASEDSGVATWVGRDMYIGDKPAGLDDRVALTGSMTEGLKPAGSYAVEAEGLTLVKGKLAMNQVKNSWEYGGKSPGFRFGAVGFGGNYRPANGNAALAVAGTNSLITQMRINPNGGLSTNETVAAWTHGGWVGSAIVDGQPTGPYFTASLAGNISFWINKSYGWNPAIMRNQNEFGPQGTAVEQYGFYFKKTPLTLTYTARDGKKTTTDYLNYRNTGKDYGATIATQSQQLKTMDATGSHSSSPLTSGTRERKRYNYDDSTTKLGVKITYSNNNMEKLITFKGDNNPASTMQVFNIDAADLNSNGYTGIGFEFVDIPVIGTYTDDSGEKHNIYASVVVNVSGKTVDFHNGWTFGWNGKEIGGGYANSSPDRKAYDDAASAIMWNFHEADSVTIRGGMIKAGAATWLEEGTVITEKSSEPNMSGYITSDDPAAAMIGSIMVPQGSFNDHVTTNGRVWVGKDLLLNSPYPIKLSDGTTDWIPNHVTDNEKTPTASILAMDLERHNFGWSASYSTSCSAIAWDKVNAAGEALPGTSWAIYRTAAAAATGATTIEGGWIRNVTDGHISDTDGKADGRIEVDRLAPNNNYYIREINPNNDEYETNPLIYQIAAGDSDQDNPEGNPYTSISAVYKAENGQAVEVKIDTDKLLLDGKIVNKRKTKVSWGKYAEGDDSHAGLPGSSWTLTRKGSPDQSWVIEDNTQAVTGITIRYNGNDYSNGTIPVKEYQSLDLTATVLPEGAVQEVVWRSSDPSVSVRDGHVVVLRMPDSGDAVTVTATTVDTDANGKRLSAQVILHISRMQVTVFNLLYNGASIPGTIPASVGTPVQLSAEIKPEELADHITWKSTDPTVATVDANGLVTPLKAGDVFIEATCQDTTRTAFIKVSQAPERTSTNVYVKWTDKNSARMYWYVGGQDNGWPGGPMTQITCNGERWYRFTVPRTGPFTVIITGNGNTNDRYVASVEGANQTDIPIAGTASSYYINGWYQPVTAGLPSGCATVRSVMQHHAAARDARSSEAPVSEPTDTAYLEGFAAARHATGKATLAPIDSNSNIGEFTVLHLPAGDYTLQEKTAPSGYYLNKTVYTFTVKSDGTVEWTGDTPSIVGEAGHEMGWISDKPTRGAWLKTDDTDNKPLAGSTWTLQQKNDDAWTTLATVADCVTDDVCSTDVRYGDIDPAAGRFTLTHLPVGDYRIQEQTAPNGYELSDRIYEFTITPDAPEGGIIHVNNGDAIGNERTTGFVSWMKTATGENSALSGSEWKLTYTSYDTKAATVICKLTDGASSCTDAAGAALPEQPAWSTQRDPVEGRFSYEELPWGDYTLVETKAPDGYYLSDTEYTFTIGPNANNGFTFTVDLGNIENEPGVILPSTGGTGHHYAMVAGMALTMLALLGCALATRKHS</sequence>
<dbReference type="NCBIfam" id="TIGR04215">
    <property type="entry name" value="choice_anch_A"/>
    <property type="match status" value="1"/>
</dbReference>
<dbReference type="InterPro" id="IPR003343">
    <property type="entry name" value="Big_2"/>
</dbReference>
<dbReference type="GO" id="GO:0005975">
    <property type="term" value="P:carbohydrate metabolic process"/>
    <property type="evidence" value="ECO:0007669"/>
    <property type="project" value="UniProtKB-ARBA"/>
</dbReference>
<feature type="transmembrane region" description="Helical" evidence="5">
    <location>
        <begin position="1432"/>
        <end position="1452"/>
    </location>
</feature>
<evidence type="ECO:0000256" key="1">
    <source>
        <dbReference type="ARBA" id="ARBA00007257"/>
    </source>
</evidence>
<dbReference type="InterPro" id="IPR008964">
    <property type="entry name" value="Invasin/intimin_cell_adhesion"/>
</dbReference>
<evidence type="ECO:0000313" key="8">
    <source>
        <dbReference type="Proteomes" id="UP000265970"/>
    </source>
</evidence>
<dbReference type="Gene3D" id="2.60.40.10">
    <property type="entry name" value="Immunoglobulins"/>
    <property type="match status" value="5"/>
</dbReference>
<evidence type="ECO:0000259" key="6">
    <source>
        <dbReference type="SMART" id="SM00635"/>
    </source>
</evidence>
<reference evidence="7 8" key="1">
    <citation type="submission" date="2018-08" db="EMBL/GenBank/DDBJ databases">
        <title>A genome reference for cultivated species of the human gut microbiota.</title>
        <authorList>
            <person name="Zou Y."/>
            <person name="Xue W."/>
            <person name="Luo G."/>
        </authorList>
    </citation>
    <scope>NUCLEOTIDE SEQUENCE [LARGE SCALE GENOMIC DNA]</scope>
    <source>
        <strain evidence="7 8">AF13-3LB</strain>
    </source>
</reference>
<evidence type="ECO:0000256" key="4">
    <source>
        <dbReference type="SAM" id="MobiDB-lite"/>
    </source>
</evidence>
<gene>
    <name evidence="7" type="ORF">DWV92_08740</name>
</gene>
<dbReference type="InterPro" id="IPR026588">
    <property type="entry name" value="Choice_anch_A"/>
</dbReference>
<dbReference type="InterPro" id="IPR013783">
    <property type="entry name" value="Ig-like_fold"/>
</dbReference>
<dbReference type="SUPFAM" id="SSF49373">
    <property type="entry name" value="Invasin/intimin cell-adhesion fragments"/>
    <property type="match status" value="1"/>
</dbReference>
<proteinExistence type="inferred from homology"/>
<dbReference type="RefSeq" id="WP_118239698.1">
    <property type="nucleotide sequence ID" value="NZ_QRZV01000007.1"/>
</dbReference>
<dbReference type="Gene3D" id="2.60.40.1080">
    <property type="match status" value="2"/>
</dbReference>
<keyword evidence="2" id="KW-0964">Secreted</keyword>
<dbReference type="Proteomes" id="UP000265970">
    <property type="component" value="Unassembled WGS sequence"/>
</dbReference>
<feature type="region of interest" description="Disordered" evidence="4">
    <location>
        <begin position="295"/>
        <end position="320"/>
    </location>
</feature>
<dbReference type="Pfam" id="PF17802">
    <property type="entry name" value="SpaA"/>
    <property type="match status" value="3"/>
</dbReference>
<keyword evidence="3" id="KW-0732">Signal</keyword>
<keyword evidence="5" id="KW-0812">Transmembrane</keyword>
<evidence type="ECO:0000256" key="2">
    <source>
        <dbReference type="ARBA" id="ARBA00022525"/>
    </source>
</evidence>
<comment type="caution">
    <text evidence="7">The sequence shown here is derived from an EMBL/GenBank/DDBJ whole genome shotgun (WGS) entry which is preliminary data.</text>
</comment>
<dbReference type="PANTHER" id="PTHR36108:SF13">
    <property type="entry name" value="COLOSSIN-B-RELATED"/>
    <property type="match status" value="1"/>
</dbReference>